<dbReference type="NCBIfam" id="TIGR02937">
    <property type="entry name" value="sigma70-ECF"/>
    <property type="match status" value="1"/>
</dbReference>
<name>A0A4R8DNI7_9BACT</name>
<dbReference type="InterPro" id="IPR013249">
    <property type="entry name" value="RNA_pol_sigma70_r4_t2"/>
</dbReference>
<dbReference type="NCBIfam" id="TIGR02943">
    <property type="entry name" value="Sig70_famx1"/>
    <property type="match status" value="1"/>
</dbReference>
<dbReference type="GO" id="GO:0006352">
    <property type="term" value="P:DNA-templated transcription initiation"/>
    <property type="evidence" value="ECO:0007669"/>
    <property type="project" value="InterPro"/>
</dbReference>
<sequence length="185" mass="21689">MHTCDPNLWVDQYADLLYRFALVRVSDGELARDLVQETFIAAWKGLGSFEGQASEKTWLYSILRNKIVDHYRAEARNIVGRLEESREDEHVFFDEAEHWRGDTAPRDWGGAHGSSVEKKEFYGVLERCKEKLARIQAAVFTMKYLDDLDSEDICKELCISSSNYWVLLHRAKLHLRQCLERNWFV</sequence>
<dbReference type="EMBL" id="SODV01000001">
    <property type="protein sequence ID" value="TDW99609.1"/>
    <property type="molecule type" value="Genomic_DNA"/>
</dbReference>
<keyword evidence="3" id="KW-0731">Sigma factor</keyword>
<dbReference type="PANTHER" id="PTHR43133:SF8">
    <property type="entry name" value="RNA POLYMERASE SIGMA FACTOR HI_1459-RELATED"/>
    <property type="match status" value="1"/>
</dbReference>
<dbReference type="InterPro" id="IPR036388">
    <property type="entry name" value="WH-like_DNA-bd_sf"/>
</dbReference>
<evidence type="ECO:0000256" key="4">
    <source>
        <dbReference type="ARBA" id="ARBA00023125"/>
    </source>
</evidence>
<organism evidence="8 9">
    <name type="scientific">Dinghuibacter silviterrae</name>
    <dbReference type="NCBI Taxonomy" id="1539049"/>
    <lineage>
        <taxon>Bacteria</taxon>
        <taxon>Pseudomonadati</taxon>
        <taxon>Bacteroidota</taxon>
        <taxon>Chitinophagia</taxon>
        <taxon>Chitinophagales</taxon>
        <taxon>Chitinophagaceae</taxon>
        <taxon>Dinghuibacter</taxon>
    </lineage>
</organism>
<dbReference type="Pfam" id="PF04542">
    <property type="entry name" value="Sigma70_r2"/>
    <property type="match status" value="1"/>
</dbReference>
<keyword evidence="5" id="KW-0804">Transcription</keyword>
<dbReference type="Gene3D" id="1.10.10.10">
    <property type="entry name" value="Winged helix-like DNA-binding domain superfamily/Winged helix DNA-binding domain"/>
    <property type="match status" value="1"/>
</dbReference>
<dbReference type="GO" id="GO:0003677">
    <property type="term" value="F:DNA binding"/>
    <property type="evidence" value="ECO:0007669"/>
    <property type="project" value="UniProtKB-KW"/>
</dbReference>
<dbReference type="InterPro" id="IPR013324">
    <property type="entry name" value="RNA_pol_sigma_r3/r4-like"/>
</dbReference>
<dbReference type="Gene3D" id="1.10.1740.10">
    <property type="match status" value="1"/>
</dbReference>
<accession>A0A4R8DNI7</accession>
<evidence type="ECO:0000256" key="3">
    <source>
        <dbReference type="ARBA" id="ARBA00023082"/>
    </source>
</evidence>
<keyword evidence="9" id="KW-1185">Reference proteome</keyword>
<proteinExistence type="inferred from homology"/>
<dbReference type="Pfam" id="PF08281">
    <property type="entry name" value="Sigma70_r4_2"/>
    <property type="match status" value="1"/>
</dbReference>
<dbReference type="InterPro" id="IPR013325">
    <property type="entry name" value="RNA_pol_sigma_r2"/>
</dbReference>
<dbReference type="InterPro" id="IPR007627">
    <property type="entry name" value="RNA_pol_sigma70_r2"/>
</dbReference>
<evidence type="ECO:0000256" key="1">
    <source>
        <dbReference type="ARBA" id="ARBA00010641"/>
    </source>
</evidence>
<dbReference type="SUPFAM" id="SSF88659">
    <property type="entry name" value="Sigma3 and sigma4 domains of RNA polymerase sigma factors"/>
    <property type="match status" value="1"/>
</dbReference>
<dbReference type="PANTHER" id="PTHR43133">
    <property type="entry name" value="RNA POLYMERASE ECF-TYPE SIGMA FACTO"/>
    <property type="match status" value="1"/>
</dbReference>
<feature type="domain" description="RNA polymerase sigma-70 region 2" evidence="6">
    <location>
        <begin position="10"/>
        <end position="76"/>
    </location>
</feature>
<protein>
    <submittedName>
        <fullName evidence="8">RNA polymerase sigma-70 factor (ECF subfamily)</fullName>
    </submittedName>
</protein>
<dbReference type="GO" id="GO:0016987">
    <property type="term" value="F:sigma factor activity"/>
    <property type="evidence" value="ECO:0007669"/>
    <property type="project" value="UniProtKB-KW"/>
</dbReference>
<dbReference type="Proteomes" id="UP000294498">
    <property type="component" value="Unassembled WGS sequence"/>
</dbReference>
<evidence type="ECO:0000256" key="2">
    <source>
        <dbReference type="ARBA" id="ARBA00023015"/>
    </source>
</evidence>
<keyword evidence="2" id="KW-0805">Transcription regulation</keyword>
<evidence type="ECO:0000259" key="6">
    <source>
        <dbReference type="Pfam" id="PF04542"/>
    </source>
</evidence>
<gene>
    <name evidence="8" type="ORF">EDB95_0619</name>
</gene>
<dbReference type="InterPro" id="IPR039425">
    <property type="entry name" value="RNA_pol_sigma-70-like"/>
</dbReference>
<evidence type="ECO:0000313" key="9">
    <source>
        <dbReference type="Proteomes" id="UP000294498"/>
    </source>
</evidence>
<feature type="domain" description="RNA polymerase sigma factor 70 region 4 type 2" evidence="7">
    <location>
        <begin position="125"/>
        <end position="175"/>
    </location>
</feature>
<evidence type="ECO:0000259" key="7">
    <source>
        <dbReference type="Pfam" id="PF08281"/>
    </source>
</evidence>
<evidence type="ECO:0000256" key="5">
    <source>
        <dbReference type="ARBA" id="ARBA00023163"/>
    </source>
</evidence>
<dbReference type="SUPFAM" id="SSF88946">
    <property type="entry name" value="Sigma2 domain of RNA polymerase sigma factors"/>
    <property type="match status" value="1"/>
</dbReference>
<dbReference type="AlphaFoldDB" id="A0A4R8DNI7"/>
<comment type="similarity">
    <text evidence="1">Belongs to the sigma-70 factor family. ECF subfamily.</text>
</comment>
<evidence type="ECO:0000313" key="8">
    <source>
        <dbReference type="EMBL" id="TDW99609.1"/>
    </source>
</evidence>
<dbReference type="OrthoDB" id="9782108at2"/>
<dbReference type="InterPro" id="IPR014289">
    <property type="entry name" value="RNA_pol_sigma-24-rel"/>
</dbReference>
<dbReference type="RefSeq" id="WP_133990451.1">
    <property type="nucleotide sequence ID" value="NZ_SODV01000001.1"/>
</dbReference>
<keyword evidence="4" id="KW-0238">DNA-binding</keyword>
<comment type="caution">
    <text evidence="8">The sequence shown here is derived from an EMBL/GenBank/DDBJ whole genome shotgun (WGS) entry which is preliminary data.</text>
</comment>
<reference evidence="8 9" key="1">
    <citation type="submission" date="2019-03" db="EMBL/GenBank/DDBJ databases">
        <title>Genomic Encyclopedia of Type Strains, Phase IV (KMG-IV): sequencing the most valuable type-strain genomes for metagenomic binning, comparative biology and taxonomic classification.</title>
        <authorList>
            <person name="Goeker M."/>
        </authorList>
    </citation>
    <scope>NUCLEOTIDE SEQUENCE [LARGE SCALE GENOMIC DNA]</scope>
    <source>
        <strain evidence="8 9">DSM 100059</strain>
    </source>
</reference>
<dbReference type="InterPro" id="IPR014284">
    <property type="entry name" value="RNA_pol_sigma-70_dom"/>
</dbReference>